<name>A0A381XGA8_9ZZZZ</name>
<dbReference type="PANTHER" id="PTHR36577">
    <property type="entry name" value="DUF521 DOMAIN PROTEIN (AFU_ORTHOLOGUE AFUA_6G00490)"/>
    <property type="match status" value="1"/>
</dbReference>
<feature type="domain" description="Phosphomevalonate dehydratase small subunit-like" evidence="2">
    <location>
        <begin position="17"/>
        <end position="102"/>
    </location>
</feature>
<protein>
    <recommendedName>
        <fullName evidence="2">Phosphomevalonate dehydratase small subunit-like domain-containing protein</fullName>
    </recommendedName>
</protein>
<evidence type="ECO:0000313" key="3">
    <source>
        <dbReference type="EMBL" id="SVA63759.1"/>
    </source>
</evidence>
<organism evidence="3">
    <name type="scientific">marine metagenome</name>
    <dbReference type="NCBI Taxonomy" id="408172"/>
    <lineage>
        <taxon>unclassified sequences</taxon>
        <taxon>metagenomes</taxon>
        <taxon>ecological metagenomes</taxon>
    </lineage>
</organism>
<gene>
    <name evidence="3" type="ORF">METZ01_LOCUS116613</name>
</gene>
<dbReference type="SUPFAM" id="SSF52016">
    <property type="entry name" value="LeuD/IlvD-like"/>
    <property type="match status" value="1"/>
</dbReference>
<sequence>MVAGTAAGEVLRLDEPLSFWGGVDPVSGRITDLRHPQVGQSVAGRILIMPFGRGSSGGSSVIAEGIRAGTAPSAILLLEPDEIVTLGAIVADELYGESIPVVVLAEDQHSSLRTGQQVTVAPDGSVVGT</sequence>
<dbReference type="AlphaFoldDB" id="A0A381XGA8"/>
<dbReference type="InterPro" id="IPR002840">
    <property type="entry name" value="PMDh-S-like_dom"/>
</dbReference>
<dbReference type="Gene3D" id="3.50.30.10">
    <property type="entry name" value="Phosphohistidine domain"/>
    <property type="match status" value="1"/>
</dbReference>
<evidence type="ECO:0000256" key="1">
    <source>
        <dbReference type="ARBA" id="ARBA00023239"/>
    </source>
</evidence>
<accession>A0A381XGA8</accession>
<reference evidence="3" key="1">
    <citation type="submission" date="2018-05" db="EMBL/GenBank/DDBJ databases">
        <authorList>
            <person name="Lanie J.A."/>
            <person name="Ng W.-L."/>
            <person name="Kazmierczak K.M."/>
            <person name="Andrzejewski T.M."/>
            <person name="Davidsen T.M."/>
            <person name="Wayne K.J."/>
            <person name="Tettelin H."/>
            <person name="Glass J.I."/>
            <person name="Rusch D."/>
            <person name="Podicherti R."/>
            <person name="Tsui H.-C.T."/>
            <person name="Winkler M.E."/>
        </authorList>
    </citation>
    <scope>NUCLEOTIDE SEQUENCE</scope>
</reference>
<dbReference type="Pfam" id="PF01989">
    <property type="entry name" value="AcnX_swivel_put"/>
    <property type="match status" value="1"/>
</dbReference>
<keyword evidence="1" id="KW-0456">Lyase</keyword>
<evidence type="ECO:0000259" key="2">
    <source>
        <dbReference type="Pfam" id="PF01989"/>
    </source>
</evidence>
<proteinExistence type="predicted"/>
<dbReference type="EMBL" id="UINC01015071">
    <property type="protein sequence ID" value="SVA63759.1"/>
    <property type="molecule type" value="Genomic_DNA"/>
</dbReference>
<dbReference type="GO" id="GO:0016829">
    <property type="term" value="F:lyase activity"/>
    <property type="evidence" value="ECO:0007669"/>
    <property type="project" value="UniProtKB-KW"/>
</dbReference>
<dbReference type="PANTHER" id="PTHR36577:SF3">
    <property type="entry name" value="DUF521 DOMAIN PROTEIN (AFU_ORTHOLOGUE AFUA_6G00490)"/>
    <property type="match status" value="1"/>
</dbReference>
<dbReference type="CDD" id="cd01356">
    <property type="entry name" value="AcnX_swivel"/>
    <property type="match status" value="1"/>
</dbReference>